<evidence type="ECO:0000256" key="8">
    <source>
        <dbReference type="ARBA" id="ARBA00022729"/>
    </source>
</evidence>
<dbReference type="RefSeq" id="WP_146972007.1">
    <property type="nucleotide sequence ID" value="NZ_VOSL01000001.1"/>
</dbReference>
<feature type="region of interest" description="Disordered" evidence="13">
    <location>
        <begin position="29"/>
        <end position="87"/>
    </location>
</feature>
<feature type="domain" description="HYDIN/VesB/CFA65-like Ig-like" evidence="16">
    <location>
        <begin position="86"/>
        <end position="172"/>
    </location>
</feature>
<dbReference type="Proteomes" id="UP000321046">
    <property type="component" value="Unassembled WGS sequence"/>
</dbReference>
<dbReference type="Pfam" id="PF13229">
    <property type="entry name" value="Beta_helix"/>
    <property type="match status" value="1"/>
</dbReference>
<feature type="compositionally biased region" description="Acidic residues" evidence="13">
    <location>
        <begin position="31"/>
        <end position="62"/>
    </location>
</feature>
<keyword evidence="12" id="KW-0966">Cell projection</keyword>
<dbReference type="InterPro" id="IPR003368">
    <property type="entry name" value="POMP_repeat"/>
</dbReference>
<dbReference type="InterPro" id="IPR059226">
    <property type="entry name" value="Choice_anch_Q_dom"/>
</dbReference>
<evidence type="ECO:0000256" key="14">
    <source>
        <dbReference type="SAM" id="SignalP"/>
    </source>
</evidence>
<accession>A0A5C6XTP7</accession>
<dbReference type="OrthoDB" id="5478414at2"/>
<keyword evidence="11" id="KW-0998">Cell outer membrane</keyword>
<evidence type="ECO:0000256" key="7">
    <source>
        <dbReference type="ARBA" id="ARBA00022525"/>
    </source>
</evidence>
<dbReference type="SUPFAM" id="SSF51126">
    <property type="entry name" value="Pectin lyase-like"/>
    <property type="match status" value="1"/>
</dbReference>
<evidence type="ECO:0000259" key="16">
    <source>
        <dbReference type="Pfam" id="PF22544"/>
    </source>
</evidence>
<sequence>MNVSTLQNTLTILTLAGLLAACAGDATPLEELPEPDASADVDAGDDADLGDTPDAELSDTDIPDSTLPDAEEPDGGEPDAEVPIGPILELGGDLDLSASVGESATGELAVANRGDEPLTLSLSSSDPALSLTPTSAELPVDQDATIGVEVACTEAGSFTYAITVTSNDPQAPLSQRDVTLSCEALPLGELVISARGLPAGASFETTVSGPGGFQTTLGAPTSLPDLEPGDYTLSFADVSAPPAIYRAAPIEVSVSAQAGAVAQADYEALDGFLEVNVTLPAGSAASFEVVDATGQRVGQFSTNGPGGATLTLAPGDHRVRLSGAAPTDAWNNPYAFEGLDVPVEVSSEQEVTTTITARNPAVVRTATDGQPGSLRAIITAVNPGTEITFSPGLAPLTINQGTIAINKALSIVGQGPDQTILVAEQPTGIFSIIGSGEVRMENMTLRDVVASGVGGAITANAPLTLRNLHLLNNSAARGGAIALSGSGNDALLSGVFLRDNSASEEGGAIFVNGASLVVEDTHFENNDAAVDGGAIFVENASACGPITLRRALFTGNTAGTHGGAVRSGCASEVENTTFVDNSAAQRGGAYYQFDGAASLSFVTVTNNSAAEGAGVMSYGDSLTPMSLRASVIAGNAPTGSDLNELKIVNDAGANPVASLGYNYVGRTSEGSFVAADSDTFSLASALSSPLLALADNGGPTRTAAVSPGSIPTLSLPAMACVDAWDQAMTDDQRGQPRPDGVFCTAGAWEASGVGGFEDFENHALSGSEYASGSFTGNDGITWDYSGARNEHIYPIEGKGILLQANGTLEATGLPGGIGLLIVDVRKAFTSGTNRTLEVYINDILVGQTEPFGGITGADATIHTLELRDLNISGAFDLRLESSGGSAQLVVDNLRWR</sequence>
<feature type="chain" id="PRO_5023017260" description="Right handed beta helix domain-containing protein" evidence="14">
    <location>
        <begin position="24"/>
        <end position="896"/>
    </location>
</feature>
<dbReference type="InterPro" id="IPR053879">
    <property type="entry name" value="HYDIN_VesB_CFA65-like_Ig"/>
</dbReference>
<keyword evidence="8 14" id="KW-0732">Signal</keyword>
<feature type="signal peptide" evidence="14">
    <location>
        <begin position="1"/>
        <end position="23"/>
    </location>
</feature>
<reference evidence="17 18" key="1">
    <citation type="submission" date="2019-08" db="EMBL/GenBank/DDBJ databases">
        <title>Bradymonadales sp. TMQ2.</title>
        <authorList>
            <person name="Liang Q."/>
        </authorList>
    </citation>
    <scope>NUCLEOTIDE SEQUENCE [LARGE SCALE GENOMIC DNA]</scope>
    <source>
        <strain evidence="17 18">TMQ2</strain>
    </source>
</reference>
<dbReference type="Pfam" id="PF22544">
    <property type="entry name" value="HYDIN_VesB_CFA65-like_Ig"/>
    <property type="match status" value="1"/>
</dbReference>
<keyword evidence="7" id="KW-0964">Secreted</keyword>
<dbReference type="InterPro" id="IPR039448">
    <property type="entry name" value="Beta_helix"/>
</dbReference>
<evidence type="ECO:0000259" key="15">
    <source>
        <dbReference type="Pfam" id="PF13229"/>
    </source>
</evidence>
<feature type="compositionally biased region" description="Acidic residues" evidence="13">
    <location>
        <begin position="69"/>
        <end position="80"/>
    </location>
</feature>
<keyword evidence="9" id="KW-0969">Cilium</keyword>
<comment type="subcellular location">
    <subcellularLocation>
        <location evidence="2">Cell envelope</location>
    </subcellularLocation>
    <subcellularLocation>
        <location evidence="3">Cell outer membrane</location>
    </subcellularLocation>
    <subcellularLocation>
        <location evidence="1">Cell projection</location>
        <location evidence="1">Cilium</location>
    </subcellularLocation>
    <subcellularLocation>
        <location evidence="4">Cytoplasm</location>
    </subcellularLocation>
    <subcellularLocation>
        <location evidence="5">Secreted</location>
    </subcellularLocation>
</comment>
<dbReference type="NCBIfam" id="TIGR01376">
    <property type="entry name" value="POMP_repeat"/>
    <property type="match status" value="1"/>
</dbReference>
<evidence type="ECO:0000256" key="2">
    <source>
        <dbReference type="ARBA" id="ARBA00004196"/>
    </source>
</evidence>
<comment type="caution">
    <text evidence="17">The sequence shown here is derived from an EMBL/GenBank/DDBJ whole genome shotgun (WGS) entry which is preliminary data.</text>
</comment>
<evidence type="ECO:0000256" key="6">
    <source>
        <dbReference type="ARBA" id="ARBA00022490"/>
    </source>
</evidence>
<dbReference type="NCBIfam" id="NF041518">
    <property type="entry name" value="choice_anch_Q"/>
    <property type="match status" value="1"/>
</dbReference>
<evidence type="ECO:0000313" key="18">
    <source>
        <dbReference type="Proteomes" id="UP000321046"/>
    </source>
</evidence>
<dbReference type="InterPro" id="IPR011050">
    <property type="entry name" value="Pectin_lyase_fold/virulence"/>
</dbReference>
<evidence type="ECO:0000256" key="5">
    <source>
        <dbReference type="ARBA" id="ARBA00004613"/>
    </source>
</evidence>
<evidence type="ECO:0000256" key="1">
    <source>
        <dbReference type="ARBA" id="ARBA00004138"/>
    </source>
</evidence>
<dbReference type="GO" id="GO:0005576">
    <property type="term" value="C:extracellular region"/>
    <property type="evidence" value="ECO:0007669"/>
    <property type="project" value="UniProtKB-SubCell"/>
</dbReference>
<dbReference type="InterPro" id="IPR013783">
    <property type="entry name" value="Ig-like_fold"/>
</dbReference>
<dbReference type="Gene3D" id="2.60.40.10">
    <property type="entry name" value="Immunoglobulins"/>
    <property type="match status" value="1"/>
</dbReference>
<dbReference type="EMBL" id="VOSL01000001">
    <property type="protein sequence ID" value="TXD44758.1"/>
    <property type="molecule type" value="Genomic_DNA"/>
</dbReference>
<evidence type="ECO:0000256" key="9">
    <source>
        <dbReference type="ARBA" id="ARBA00023069"/>
    </source>
</evidence>
<gene>
    <name evidence="17" type="ORF">FRC96_00085</name>
</gene>
<evidence type="ECO:0000313" key="17">
    <source>
        <dbReference type="EMBL" id="TXD44758.1"/>
    </source>
</evidence>
<proteinExistence type="predicted"/>
<evidence type="ECO:0008006" key="19">
    <source>
        <dbReference type="Google" id="ProtNLM"/>
    </source>
</evidence>
<evidence type="ECO:0000256" key="4">
    <source>
        <dbReference type="ARBA" id="ARBA00004496"/>
    </source>
</evidence>
<dbReference type="PANTHER" id="PTHR11319">
    <property type="entry name" value="G PROTEIN-COUPLED RECEPTOR-RELATED"/>
    <property type="match status" value="1"/>
</dbReference>
<dbReference type="AlphaFoldDB" id="A0A5C6XTP7"/>
<protein>
    <recommendedName>
        <fullName evidence="19">Right handed beta helix domain-containing protein</fullName>
    </recommendedName>
</protein>
<keyword evidence="10" id="KW-0472">Membrane</keyword>
<dbReference type="GO" id="GO:0005737">
    <property type="term" value="C:cytoplasm"/>
    <property type="evidence" value="ECO:0007669"/>
    <property type="project" value="UniProtKB-SubCell"/>
</dbReference>
<feature type="domain" description="Right handed beta helix" evidence="15">
    <location>
        <begin position="431"/>
        <end position="578"/>
    </location>
</feature>
<evidence type="ECO:0000256" key="13">
    <source>
        <dbReference type="SAM" id="MobiDB-lite"/>
    </source>
</evidence>
<organism evidence="17 18">
    <name type="scientific">Lujinxingia vulgaris</name>
    <dbReference type="NCBI Taxonomy" id="2600176"/>
    <lineage>
        <taxon>Bacteria</taxon>
        <taxon>Deltaproteobacteria</taxon>
        <taxon>Bradymonadales</taxon>
        <taxon>Lujinxingiaceae</taxon>
        <taxon>Lujinxingia</taxon>
    </lineage>
</organism>
<keyword evidence="6" id="KW-0963">Cytoplasm</keyword>
<name>A0A5C6XTP7_9DELT</name>
<dbReference type="PANTHER" id="PTHR11319:SF35">
    <property type="entry name" value="OUTER MEMBRANE PROTEIN PMPC-RELATED"/>
    <property type="match status" value="1"/>
</dbReference>
<evidence type="ECO:0000256" key="10">
    <source>
        <dbReference type="ARBA" id="ARBA00023136"/>
    </source>
</evidence>
<evidence type="ECO:0000256" key="3">
    <source>
        <dbReference type="ARBA" id="ARBA00004442"/>
    </source>
</evidence>
<dbReference type="GO" id="GO:0009279">
    <property type="term" value="C:cell outer membrane"/>
    <property type="evidence" value="ECO:0007669"/>
    <property type="project" value="UniProtKB-SubCell"/>
</dbReference>
<evidence type="ECO:0000256" key="11">
    <source>
        <dbReference type="ARBA" id="ARBA00023237"/>
    </source>
</evidence>
<evidence type="ECO:0000256" key="12">
    <source>
        <dbReference type="ARBA" id="ARBA00023273"/>
    </source>
</evidence>